<gene>
    <name evidence="1" type="ORF">CBG27158</name>
    <name evidence="1" type="ORF">CBG_27158</name>
</gene>
<dbReference type="EMBL" id="HE601047">
    <property type="protein sequence ID" value="CAS00620.1"/>
    <property type="molecule type" value="Genomic_DNA"/>
</dbReference>
<dbReference type="InParanoid" id="B6IL67"/>
<sequence length="14" mass="1663">MFYLLSLINLSVLH</sequence>
<dbReference type="RefSeq" id="XP_045100179.1">
    <property type="nucleotide sequence ID" value="XM_045237867.1"/>
</dbReference>
<evidence type="ECO:0000313" key="2">
    <source>
        <dbReference type="Proteomes" id="UP000008549"/>
    </source>
</evidence>
<dbReference type="KEGG" id="cbr:CBG_27158"/>
<keyword evidence="2" id="KW-1185">Reference proteome</keyword>
<protein>
    <submittedName>
        <fullName evidence="1">Protein CBG27158</fullName>
    </submittedName>
</protein>
<reference evidence="1 2" key="1">
    <citation type="journal article" date="2003" name="PLoS Biol.">
        <title>The genome sequence of Caenorhabditis briggsae: a platform for comparative genomics.</title>
        <authorList>
            <person name="Stein L.D."/>
            <person name="Bao Z."/>
            <person name="Blasiar D."/>
            <person name="Blumenthal T."/>
            <person name="Brent M.R."/>
            <person name="Chen N."/>
            <person name="Chinwalla A."/>
            <person name="Clarke L."/>
            <person name="Clee C."/>
            <person name="Coghlan A."/>
            <person name="Coulson A."/>
            <person name="D'Eustachio P."/>
            <person name="Fitch D.H."/>
            <person name="Fulton L.A."/>
            <person name="Fulton R.E."/>
            <person name="Griffiths-Jones S."/>
            <person name="Harris T.W."/>
            <person name="Hillier L.W."/>
            <person name="Kamath R."/>
            <person name="Kuwabara P.E."/>
            <person name="Mardis E.R."/>
            <person name="Marra M.A."/>
            <person name="Miner T.L."/>
            <person name="Minx P."/>
            <person name="Mullikin J.C."/>
            <person name="Plumb R.W."/>
            <person name="Rogers J."/>
            <person name="Schein J.E."/>
            <person name="Sohrmann M."/>
            <person name="Spieth J."/>
            <person name="Stajich J.E."/>
            <person name="Wei C."/>
            <person name="Willey D."/>
            <person name="Wilson R.K."/>
            <person name="Durbin R."/>
            <person name="Waterston R.H."/>
        </authorList>
    </citation>
    <scope>NUCLEOTIDE SEQUENCE [LARGE SCALE GENOMIC DNA]</scope>
    <source>
        <strain evidence="1 2">AF16</strain>
    </source>
</reference>
<accession>B6IL67</accession>
<evidence type="ECO:0000313" key="1">
    <source>
        <dbReference type="EMBL" id="CAS00620.1"/>
    </source>
</evidence>
<name>B6IL67_CAEBR</name>
<dbReference type="GeneID" id="68918615"/>
<proteinExistence type="predicted"/>
<dbReference type="CTD" id="68918615"/>
<dbReference type="Proteomes" id="UP000008549">
    <property type="component" value="Unassembled WGS sequence"/>
</dbReference>
<reference evidence="1 2" key="2">
    <citation type="journal article" date="2011" name="PLoS Genet.">
        <title>Caenorhabditis briggsae recombinant inbred line genotypes reveal inter-strain incompatibility and the evolution of recombination.</title>
        <authorList>
            <person name="Ross J.A."/>
            <person name="Koboldt D.C."/>
            <person name="Staisch J.E."/>
            <person name="Chamberlin H.M."/>
            <person name="Gupta B.P."/>
            <person name="Miller R.D."/>
            <person name="Baird S.E."/>
            <person name="Haag E.S."/>
        </authorList>
    </citation>
    <scope>NUCLEOTIDE SEQUENCE [LARGE SCALE GENOMIC DNA]</scope>
    <source>
        <strain evidence="1 2">AF16</strain>
    </source>
</reference>
<organism evidence="1 2">
    <name type="scientific">Caenorhabditis briggsae</name>
    <dbReference type="NCBI Taxonomy" id="6238"/>
    <lineage>
        <taxon>Eukaryota</taxon>
        <taxon>Metazoa</taxon>
        <taxon>Ecdysozoa</taxon>
        <taxon>Nematoda</taxon>
        <taxon>Chromadorea</taxon>
        <taxon>Rhabditida</taxon>
        <taxon>Rhabditina</taxon>
        <taxon>Rhabditomorpha</taxon>
        <taxon>Rhabditoidea</taxon>
        <taxon>Rhabditidae</taxon>
        <taxon>Peloderinae</taxon>
        <taxon>Caenorhabditis</taxon>
    </lineage>
</organism>